<evidence type="ECO:0000256" key="1">
    <source>
        <dbReference type="ARBA" id="ARBA00022517"/>
    </source>
</evidence>
<dbReference type="PANTHER" id="PTHR39178">
    <property type="entry name" value="HYPOTHETICAL RIBOSOME-ASSOCIATED PROTEIN"/>
    <property type="match status" value="1"/>
</dbReference>
<keyword evidence="3" id="KW-0378">Hydrolase</keyword>
<evidence type="ECO:0000256" key="3">
    <source>
        <dbReference type="ARBA" id="ARBA00022801"/>
    </source>
</evidence>
<dbReference type="Pfam" id="PF04327">
    <property type="entry name" value="Peptidase_Prp"/>
    <property type="match status" value="1"/>
</dbReference>
<organism evidence="5">
    <name type="scientific">human gut metagenome</name>
    <dbReference type="NCBI Taxonomy" id="408170"/>
    <lineage>
        <taxon>unclassified sequences</taxon>
        <taxon>metagenomes</taxon>
        <taxon>organismal metagenomes</taxon>
    </lineage>
</organism>
<reference evidence="5" key="1">
    <citation type="journal article" date="2013" name="Environ. Microbiol.">
        <title>Microbiota from the distal guts of lean and obese adolescents exhibit partial functional redundancy besides clear differences in community structure.</title>
        <authorList>
            <person name="Ferrer M."/>
            <person name="Ruiz A."/>
            <person name="Lanza F."/>
            <person name="Haange S.B."/>
            <person name="Oberbach A."/>
            <person name="Till H."/>
            <person name="Bargiela R."/>
            <person name="Campoy C."/>
            <person name="Segura M.T."/>
            <person name="Richter M."/>
            <person name="von Bergen M."/>
            <person name="Seifert J."/>
            <person name="Suarez A."/>
        </authorList>
    </citation>
    <scope>NUCLEOTIDE SEQUENCE</scope>
</reference>
<dbReference type="GO" id="GO:0042254">
    <property type="term" value="P:ribosome biogenesis"/>
    <property type="evidence" value="ECO:0007669"/>
    <property type="project" value="UniProtKB-KW"/>
</dbReference>
<dbReference type="InterPro" id="IPR007422">
    <property type="entry name" value="Peptidase_Prp"/>
</dbReference>
<accession>K1RL81</accession>
<evidence type="ECO:0000256" key="2">
    <source>
        <dbReference type="ARBA" id="ARBA00022670"/>
    </source>
</evidence>
<dbReference type="GO" id="GO:0006508">
    <property type="term" value="P:proteolysis"/>
    <property type="evidence" value="ECO:0007669"/>
    <property type="project" value="UniProtKB-KW"/>
</dbReference>
<keyword evidence="2" id="KW-0645">Protease</keyword>
<dbReference type="CDD" id="cd16332">
    <property type="entry name" value="Prp-like"/>
    <property type="match status" value="1"/>
</dbReference>
<proteinExistence type="predicted"/>
<dbReference type="Gene3D" id="3.30.70.1490">
    <property type="entry name" value="Cysteine protease Prp"/>
    <property type="match status" value="1"/>
</dbReference>
<protein>
    <submittedName>
        <fullName evidence="5">Protein containing DUF464</fullName>
    </submittedName>
</protein>
<dbReference type="GO" id="GO:0008234">
    <property type="term" value="F:cysteine-type peptidase activity"/>
    <property type="evidence" value="ECO:0007669"/>
    <property type="project" value="UniProtKB-KW"/>
</dbReference>
<dbReference type="PANTHER" id="PTHR39178:SF1">
    <property type="entry name" value="RIBOSOMAL-PROCESSING CYSTEINE PROTEASE PRP"/>
    <property type="match status" value="1"/>
</dbReference>
<dbReference type="EMBL" id="AJWZ01011204">
    <property type="protein sequence ID" value="EKC46153.1"/>
    <property type="molecule type" value="Genomic_DNA"/>
</dbReference>
<sequence>MIKVETKKENGKYVRIKILGHAMYDDYGKDIVCSAASSIVTTTVNGILSLNKGSLSYMISKQGMDIKISGMDSTTQILIQNMINLLQELENNYSNNIQVK</sequence>
<keyword evidence="1" id="KW-0690">Ribosome biogenesis</keyword>
<gene>
    <name evidence="5" type="ORF">OBE_16463</name>
</gene>
<comment type="caution">
    <text evidence="5">The sequence shown here is derived from an EMBL/GenBank/DDBJ whole genome shotgun (WGS) entry which is preliminary data.</text>
</comment>
<dbReference type="InterPro" id="IPR036764">
    <property type="entry name" value="Peptidase_Prp_sf"/>
</dbReference>
<evidence type="ECO:0000256" key="4">
    <source>
        <dbReference type="ARBA" id="ARBA00022807"/>
    </source>
</evidence>
<keyword evidence="4" id="KW-0788">Thiol protease</keyword>
<dbReference type="AlphaFoldDB" id="K1RL81"/>
<dbReference type="SUPFAM" id="SSF118010">
    <property type="entry name" value="TM1457-like"/>
    <property type="match status" value="1"/>
</dbReference>
<name>K1RL81_9ZZZZ</name>
<evidence type="ECO:0000313" key="5">
    <source>
        <dbReference type="EMBL" id="EKC46153.1"/>
    </source>
</evidence>